<evidence type="ECO:0000313" key="3">
    <source>
        <dbReference type="Proteomes" id="UP000076532"/>
    </source>
</evidence>
<accession>A0A166NLZ4</accession>
<proteinExistence type="predicted"/>
<gene>
    <name evidence="2" type="ORF">FIBSPDRAFT_950526</name>
</gene>
<protein>
    <submittedName>
        <fullName evidence="2">Uncharacterized protein</fullName>
    </submittedName>
</protein>
<feature type="region of interest" description="Disordered" evidence="1">
    <location>
        <begin position="90"/>
        <end position="154"/>
    </location>
</feature>
<dbReference type="Proteomes" id="UP000076532">
    <property type="component" value="Unassembled WGS sequence"/>
</dbReference>
<sequence>MKFMLAKLSVVITSDIDDSKVLQEHNQASKPRITRNKMKCKLERDVIDRIWDDWYKHKDLRGSTPTPMPISLLELYLSISFETRNKKQWAKHQDRSADNIPLATDPAKLSPSRATPHTQPLDVLRIQNKKRRESTRLARGQQRPPRHRQAHQQNRYHLMRSESLPFPPDSSIPATAFTALFVSTAVGEHEENEIPEDPRVADYGLSNVPVIQNRITMGNCARHGRDFAVPPTDTLSPPSSHLYLHQ</sequence>
<dbReference type="AlphaFoldDB" id="A0A166NLZ4"/>
<reference evidence="2 3" key="1">
    <citation type="journal article" date="2016" name="Mol. Biol. Evol.">
        <title>Comparative Genomics of Early-Diverging Mushroom-Forming Fungi Provides Insights into the Origins of Lignocellulose Decay Capabilities.</title>
        <authorList>
            <person name="Nagy L.G."/>
            <person name="Riley R."/>
            <person name="Tritt A."/>
            <person name="Adam C."/>
            <person name="Daum C."/>
            <person name="Floudas D."/>
            <person name="Sun H."/>
            <person name="Yadav J.S."/>
            <person name="Pangilinan J."/>
            <person name="Larsson K.H."/>
            <person name="Matsuura K."/>
            <person name="Barry K."/>
            <person name="Labutti K."/>
            <person name="Kuo R."/>
            <person name="Ohm R.A."/>
            <person name="Bhattacharya S.S."/>
            <person name="Shirouzu T."/>
            <person name="Yoshinaga Y."/>
            <person name="Martin F.M."/>
            <person name="Grigoriev I.V."/>
            <person name="Hibbett D.S."/>
        </authorList>
    </citation>
    <scope>NUCLEOTIDE SEQUENCE [LARGE SCALE GENOMIC DNA]</scope>
    <source>
        <strain evidence="2 3">CBS 109695</strain>
    </source>
</reference>
<evidence type="ECO:0000256" key="1">
    <source>
        <dbReference type="SAM" id="MobiDB-lite"/>
    </source>
</evidence>
<evidence type="ECO:0000313" key="2">
    <source>
        <dbReference type="EMBL" id="KZP25152.1"/>
    </source>
</evidence>
<name>A0A166NLZ4_9AGAM</name>
<keyword evidence="3" id="KW-1185">Reference proteome</keyword>
<organism evidence="2 3">
    <name type="scientific">Athelia psychrophila</name>
    <dbReference type="NCBI Taxonomy" id="1759441"/>
    <lineage>
        <taxon>Eukaryota</taxon>
        <taxon>Fungi</taxon>
        <taxon>Dikarya</taxon>
        <taxon>Basidiomycota</taxon>
        <taxon>Agaricomycotina</taxon>
        <taxon>Agaricomycetes</taxon>
        <taxon>Agaricomycetidae</taxon>
        <taxon>Atheliales</taxon>
        <taxon>Atheliaceae</taxon>
        <taxon>Athelia</taxon>
    </lineage>
</organism>
<dbReference type="EMBL" id="KV417522">
    <property type="protein sequence ID" value="KZP25152.1"/>
    <property type="molecule type" value="Genomic_DNA"/>
</dbReference>